<reference evidence="1 2" key="1">
    <citation type="submission" date="2020-01" db="EMBL/GenBank/DDBJ databases">
        <authorList>
            <consortium name="DOE Joint Genome Institute"/>
            <person name="Haridas S."/>
            <person name="Albert R."/>
            <person name="Binder M."/>
            <person name="Bloem J."/>
            <person name="Labutti K."/>
            <person name="Salamov A."/>
            <person name="Andreopoulos B."/>
            <person name="Baker S.E."/>
            <person name="Barry K."/>
            <person name="Bills G."/>
            <person name="Bluhm B.H."/>
            <person name="Cannon C."/>
            <person name="Castanera R."/>
            <person name="Culley D.E."/>
            <person name="Daum C."/>
            <person name="Ezra D."/>
            <person name="Gonzalez J.B."/>
            <person name="Henrissat B."/>
            <person name="Kuo A."/>
            <person name="Liang C."/>
            <person name="Lipzen A."/>
            <person name="Lutzoni F."/>
            <person name="Magnuson J."/>
            <person name="Mondo S."/>
            <person name="Nolan M."/>
            <person name="Ohm R."/>
            <person name="Pangilinan J."/>
            <person name="Park H.-J.H."/>
            <person name="Ramirez L."/>
            <person name="Alfaro M."/>
            <person name="Sun H."/>
            <person name="Tritt A."/>
            <person name="Yoshinaga Y."/>
            <person name="Zwiers L.-H.L."/>
            <person name="Turgeon B.G."/>
            <person name="Goodwin S.B."/>
            <person name="Spatafora J.W."/>
            <person name="Crous P.W."/>
            <person name="Grigoriev I.V."/>
        </authorList>
    </citation>
    <scope>NUCLEOTIDE SEQUENCE [LARGE SCALE GENOMIC DNA]</scope>
    <source>
        <strain evidence="1 2">CBS 611.86</strain>
    </source>
</reference>
<evidence type="ECO:0000313" key="1">
    <source>
        <dbReference type="EMBL" id="KAF2867372.1"/>
    </source>
</evidence>
<accession>A0A7C8I3R1</accession>
<feature type="non-terminal residue" evidence="1">
    <location>
        <position position="275"/>
    </location>
</feature>
<comment type="caution">
    <text evidence="1">The sequence shown here is derived from an EMBL/GenBank/DDBJ whole genome shotgun (WGS) entry which is preliminary data.</text>
</comment>
<gene>
    <name evidence="1" type="ORF">BDV95DRAFT_582025</name>
</gene>
<sequence>MQSPLFFPSYLLLISSRLYYNSEISPMAKLFKVLLPLICFIGYSTARAAIPGSAQDIEALQYATTPRALVERTEQAIGKPRTLDKRVAPVTTIYYDTRKVHIQFALSLTPAIAQALRANTRAVGEEIGQSLVKHLTTNANDFGITPAQVGGILVNVYYSRIQFDPGEAPYASFAINLHNGAGGPMNSYMLNWGPLKAVLKSYFEEGGHNVETKLVTDVLTITCTNFPDAFVMPPTRRQLGERSGTCSGSSLNWRGALAPYFSDQLLEGPVRIVPC</sequence>
<dbReference type="AlphaFoldDB" id="A0A7C8I3R1"/>
<proteinExistence type="predicted"/>
<dbReference type="Proteomes" id="UP000481861">
    <property type="component" value="Unassembled WGS sequence"/>
</dbReference>
<keyword evidence="2" id="KW-1185">Reference proteome</keyword>
<protein>
    <submittedName>
        <fullName evidence="1">Uncharacterized protein</fullName>
    </submittedName>
</protein>
<name>A0A7C8I3R1_9PLEO</name>
<dbReference type="EMBL" id="JAADJZ010000023">
    <property type="protein sequence ID" value="KAF2867372.1"/>
    <property type="molecule type" value="Genomic_DNA"/>
</dbReference>
<evidence type="ECO:0000313" key="2">
    <source>
        <dbReference type="Proteomes" id="UP000481861"/>
    </source>
</evidence>
<organism evidence="1 2">
    <name type="scientific">Massariosphaeria phaeospora</name>
    <dbReference type="NCBI Taxonomy" id="100035"/>
    <lineage>
        <taxon>Eukaryota</taxon>
        <taxon>Fungi</taxon>
        <taxon>Dikarya</taxon>
        <taxon>Ascomycota</taxon>
        <taxon>Pezizomycotina</taxon>
        <taxon>Dothideomycetes</taxon>
        <taxon>Pleosporomycetidae</taxon>
        <taxon>Pleosporales</taxon>
        <taxon>Pleosporales incertae sedis</taxon>
        <taxon>Massariosphaeria</taxon>
    </lineage>
</organism>